<keyword evidence="2" id="KW-1133">Transmembrane helix</keyword>
<evidence type="ECO:0000313" key="4">
    <source>
        <dbReference type="Proteomes" id="UP000318081"/>
    </source>
</evidence>
<keyword evidence="2" id="KW-0472">Membrane</keyword>
<dbReference type="RefSeq" id="WP_145220164.1">
    <property type="nucleotide sequence ID" value="NZ_CP036432.1"/>
</dbReference>
<keyword evidence="2" id="KW-0812">Transmembrane</keyword>
<feature type="region of interest" description="Disordered" evidence="1">
    <location>
        <begin position="134"/>
        <end position="172"/>
    </location>
</feature>
<evidence type="ECO:0000256" key="2">
    <source>
        <dbReference type="SAM" id="Phobius"/>
    </source>
</evidence>
<evidence type="ECO:0000256" key="1">
    <source>
        <dbReference type="SAM" id="MobiDB-lite"/>
    </source>
</evidence>
<dbReference type="Proteomes" id="UP000318081">
    <property type="component" value="Chromosome"/>
</dbReference>
<keyword evidence="4" id="KW-1185">Reference proteome</keyword>
<feature type="transmembrane region" description="Helical" evidence="2">
    <location>
        <begin position="15"/>
        <end position="40"/>
    </location>
</feature>
<gene>
    <name evidence="3" type="ORF">TBK1r_71290</name>
</gene>
<proteinExistence type="predicted"/>
<organism evidence="3 4">
    <name type="scientific">Stieleria magnilauensis</name>
    <dbReference type="NCBI Taxonomy" id="2527963"/>
    <lineage>
        <taxon>Bacteria</taxon>
        <taxon>Pseudomonadati</taxon>
        <taxon>Planctomycetota</taxon>
        <taxon>Planctomycetia</taxon>
        <taxon>Pirellulales</taxon>
        <taxon>Pirellulaceae</taxon>
        <taxon>Stieleria</taxon>
    </lineage>
</organism>
<reference evidence="3 4" key="1">
    <citation type="submission" date="2019-02" db="EMBL/GenBank/DDBJ databases">
        <title>Deep-cultivation of Planctomycetes and their phenomic and genomic characterization uncovers novel biology.</title>
        <authorList>
            <person name="Wiegand S."/>
            <person name="Jogler M."/>
            <person name="Boedeker C."/>
            <person name="Pinto D."/>
            <person name="Vollmers J."/>
            <person name="Rivas-Marin E."/>
            <person name="Kohn T."/>
            <person name="Peeters S.H."/>
            <person name="Heuer A."/>
            <person name="Rast P."/>
            <person name="Oberbeckmann S."/>
            <person name="Bunk B."/>
            <person name="Jeske O."/>
            <person name="Meyerdierks A."/>
            <person name="Storesund J.E."/>
            <person name="Kallscheuer N."/>
            <person name="Luecker S."/>
            <person name="Lage O.M."/>
            <person name="Pohl T."/>
            <person name="Merkel B.J."/>
            <person name="Hornburger P."/>
            <person name="Mueller R.-W."/>
            <person name="Bruemmer F."/>
            <person name="Labrenz M."/>
            <person name="Spormann A.M."/>
            <person name="Op den Camp H."/>
            <person name="Overmann J."/>
            <person name="Amann R."/>
            <person name="Jetten M.S.M."/>
            <person name="Mascher T."/>
            <person name="Medema M.H."/>
            <person name="Devos D.P."/>
            <person name="Kaster A.-K."/>
            <person name="Ovreas L."/>
            <person name="Rohde M."/>
            <person name="Galperin M.Y."/>
            <person name="Jogler C."/>
        </authorList>
    </citation>
    <scope>NUCLEOTIDE SEQUENCE [LARGE SCALE GENOMIC DNA]</scope>
    <source>
        <strain evidence="3 4">TBK1r</strain>
    </source>
</reference>
<evidence type="ECO:0000313" key="3">
    <source>
        <dbReference type="EMBL" id="QDV88097.1"/>
    </source>
</evidence>
<feature type="compositionally biased region" description="Low complexity" evidence="1">
    <location>
        <begin position="136"/>
        <end position="146"/>
    </location>
</feature>
<sequence length="172" mass="18849">MLHPLHPRLRDRRNALVLLETLIAAGVTLVMLSVAVPMVIRSARIWKQTRHQQLAADELSGQLDRLIAMPAEPRRQAIEQLTVSPAIADVLHDATIEGTLVDDDDGKRIELSLQWTRAGEPLPVTLVAWIDPLPTSSAESSSPNEANSDEANSDEAERADAEPAENDQEADQ</sequence>
<protein>
    <recommendedName>
        <fullName evidence="5">Type II secretion system protein</fullName>
    </recommendedName>
</protein>
<name>A0ABX5Y2W1_9BACT</name>
<accession>A0ABX5Y2W1</accession>
<dbReference type="EMBL" id="CP036432">
    <property type="protein sequence ID" value="QDV88097.1"/>
    <property type="molecule type" value="Genomic_DNA"/>
</dbReference>
<feature type="compositionally biased region" description="Acidic residues" evidence="1">
    <location>
        <begin position="162"/>
        <end position="172"/>
    </location>
</feature>
<evidence type="ECO:0008006" key="5">
    <source>
        <dbReference type="Google" id="ProtNLM"/>
    </source>
</evidence>